<accession>A0A9D4SR28</accession>
<evidence type="ECO:0000256" key="6">
    <source>
        <dbReference type="ARBA" id="ARBA00023170"/>
    </source>
</evidence>
<dbReference type="GO" id="GO:0005886">
    <property type="term" value="C:plasma membrane"/>
    <property type="evidence" value="ECO:0007669"/>
    <property type="project" value="UniProtKB-SubCell"/>
</dbReference>
<evidence type="ECO:0008006" key="10">
    <source>
        <dbReference type="Google" id="ProtNLM"/>
    </source>
</evidence>
<dbReference type="Pfam" id="PF08395">
    <property type="entry name" value="7tm_7"/>
    <property type="match status" value="1"/>
</dbReference>
<keyword evidence="3 7" id="KW-0812">Transmembrane</keyword>
<keyword evidence="5 7" id="KW-0472">Membrane</keyword>
<evidence type="ECO:0000256" key="2">
    <source>
        <dbReference type="ARBA" id="ARBA00022475"/>
    </source>
</evidence>
<dbReference type="GO" id="GO:0038023">
    <property type="term" value="F:signaling receptor activity"/>
    <property type="evidence" value="ECO:0007669"/>
    <property type="project" value="UniProtKB-ARBA"/>
</dbReference>
<dbReference type="EMBL" id="JABSTV010001254">
    <property type="protein sequence ID" value="KAH7940341.1"/>
    <property type="molecule type" value="Genomic_DNA"/>
</dbReference>
<organism evidence="8 9">
    <name type="scientific">Rhipicephalus sanguineus</name>
    <name type="common">Brown dog tick</name>
    <name type="synonym">Ixodes sanguineus</name>
    <dbReference type="NCBI Taxonomy" id="34632"/>
    <lineage>
        <taxon>Eukaryota</taxon>
        <taxon>Metazoa</taxon>
        <taxon>Ecdysozoa</taxon>
        <taxon>Arthropoda</taxon>
        <taxon>Chelicerata</taxon>
        <taxon>Arachnida</taxon>
        <taxon>Acari</taxon>
        <taxon>Parasitiformes</taxon>
        <taxon>Ixodida</taxon>
        <taxon>Ixodoidea</taxon>
        <taxon>Ixodidae</taxon>
        <taxon>Rhipicephalinae</taxon>
        <taxon>Rhipicephalus</taxon>
        <taxon>Rhipicephalus</taxon>
    </lineage>
</organism>
<reference evidence="8" key="1">
    <citation type="journal article" date="2020" name="Cell">
        <title>Large-Scale Comparative Analyses of Tick Genomes Elucidate Their Genetic Diversity and Vector Capacities.</title>
        <authorList>
            <consortium name="Tick Genome and Microbiome Consortium (TIGMIC)"/>
            <person name="Jia N."/>
            <person name="Wang J."/>
            <person name="Shi W."/>
            <person name="Du L."/>
            <person name="Sun Y."/>
            <person name="Zhan W."/>
            <person name="Jiang J.F."/>
            <person name="Wang Q."/>
            <person name="Zhang B."/>
            <person name="Ji P."/>
            <person name="Bell-Sakyi L."/>
            <person name="Cui X.M."/>
            <person name="Yuan T.T."/>
            <person name="Jiang B.G."/>
            <person name="Yang W.F."/>
            <person name="Lam T.T."/>
            <person name="Chang Q.C."/>
            <person name="Ding S.J."/>
            <person name="Wang X.J."/>
            <person name="Zhu J.G."/>
            <person name="Ruan X.D."/>
            <person name="Zhao L."/>
            <person name="Wei J.T."/>
            <person name="Ye R.Z."/>
            <person name="Que T.C."/>
            <person name="Du C.H."/>
            <person name="Zhou Y.H."/>
            <person name="Cheng J.X."/>
            <person name="Dai P.F."/>
            <person name="Guo W.B."/>
            <person name="Han X.H."/>
            <person name="Huang E.J."/>
            <person name="Li L.F."/>
            <person name="Wei W."/>
            <person name="Gao Y.C."/>
            <person name="Liu J.Z."/>
            <person name="Shao H.Z."/>
            <person name="Wang X."/>
            <person name="Wang C.C."/>
            <person name="Yang T.C."/>
            <person name="Huo Q.B."/>
            <person name="Li W."/>
            <person name="Chen H.Y."/>
            <person name="Chen S.E."/>
            <person name="Zhou L.G."/>
            <person name="Ni X.B."/>
            <person name="Tian J.H."/>
            <person name="Sheng Y."/>
            <person name="Liu T."/>
            <person name="Pan Y.S."/>
            <person name="Xia L.Y."/>
            <person name="Li J."/>
            <person name="Zhao F."/>
            <person name="Cao W.C."/>
        </authorList>
    </citation>
    <scope>NUCLEOTIDE SEQUENCE</scope>
    <source>
        <strain evidence="8">Rsan-2018</strain>
    </source>
</reference>
<dbReference type="Proteomes" id="UP000821837">
    <property type="component" value="Chromosome 8"/>
</dbReference>
<protein>
    <recommendedName>
        <fullName evidence="10">Gustatory receptor</fullName>
    </recommendedName>
</protein>
<dbReference type="PANTHER" id="PTHR21421:SF29">
    <property type="entry name" value="GUSTATORY RECEPTOR 5A FOR TREHALOSE-RELATED"/>
    <property type="match status" value="1"/>
</dbReference>
<evidence type="ECO:0000256" key="3">
    <source>
        <dbReference type="ARBA" id="ARBA00022692"/>
    </source>
</evidence>
<sequence>MSAHMNGSSPIVVGPKRVFTVDVAPAPGDFSKAGKHKRAPYSNMMRSFALQARLCRICGCCFIKDFLATPPRSPRIVWLHWYTLYAAACFAFYVWFEIDVVTRDAIELSDTHRFFTKSLLVLLHVVIIVKASGNFLTMVLGCRKMLDFFTAAARFERDVDVPSCKCCAQRHFFWYDLAGVLTLVVYFVSYTVALFHQEQKVDRDGEEWTLRDLVDRACSVFAAILFFVYDSVNFIALRRTAEVLVVYVTHLKEIMESYTGDKAVPCELEAAQKVQAMRLHLCTVQELKDSINGVLQISVVVSSVGLLLVTCISLFTVITEGLQRTELWIAIGYSAFNSYEFLRLAQVSQSLSNAVQYLHSSINPEDISLNGSDFFKINLALLVSMAGSIITYTVILVQTSPDLEATAACGPDATLTTTAISI</sequence>
<keyword evidence="4 7" id="KW-1133">Transmembrane helix</keyword>
<dbReference type="InterPro" id="IPR013604">
    <property type="entry name" value="7TM_chemorcpt"/>
</dbReference>
<feature type="transmembrane region" description="Helical" evidence="7">
    <location>
        <begin position="118"/>
        <end position="140"/>
    </location>
</feature>
<keyword evidence="6" id="KW-0675">Receptor</keyword>
<evidence type="ECO:0000313" key="8">
    <source>
        <dbReference type="EMBL" id="KAH7940341.1"/>
    </source>
</evidence>
<evidence type="ECO:0000313" key="9">
    <source>
        <dbReference type="Proteomes" id="UP000821837"/>
    </source>
</evidence>
<dbReference type="PANTHER" id="PTHR21421">
    <property type="entry name" value="GUSTATORY RECEPTOR"/>
    <property type="match status" value="1"/>
</dbReference>
<keyword evidence="2" id="KW-1003">Cell membrane</keyword>
<dbReference type="AlphaFoldDB" id="A0A9D4SR28"/>
<dbReference type="GO" id="GO:0051606">
    <property type="term" value="P:detection of stimulus"/>
    <property type="evidence" value="ECO:0007669"/>
    <property type="project" value="UniProtKB-ARBA"/>
</dbReference>
<feature type="transmembrane region" description="Helical" evidence="7">
    <location>
        <begin position="172"/>
        <end position="193"/>
    </location>
</feature>
<name>A0A9D4SR28_RHISA</name>
<evidence type="ECO:0000256" key="4">
    <source>
        <dbReference type="ARBA" id="ARBA00022989"/>
    </source>
</evidence>
<comment type="caution">
    <text evidence="8">The sequence shown here is derived from an EMBL/GenBank/DDBJ whole genome shotgun (WGS) entry which is preliminary data.</text>
</comment>
<evidence type="ECO:0000256" key="1">
    <source>
        <dbReference type="ARBA" id="ARBA00004651"/>
    </source>
</evidence>
<comment type="subcellular location">
    <subcellularLocation>
        <location evidence="1">Cell membrane</location>
        <topology evidence="1">Multi-pass membrane protein</topology>
    </subcellularLocation>
</comment>
<dbReference type="GO" id="GO:0050909">
    <property type="term" value="P:sensory perception of taste"/>
    <property type="evidence" value="ECO:0007669"/>
    <property type="project" value="InterPro"/>
</dbReference>
<feature type="transmembrane region" description="Helical" evidence="7">
    <location>
        <begin position="377"/>
        <end position="397"/>
    </location>
</feature>
<proteinExistence type="predicted"/>
<evidence type="ECO:0000256" key="7">
    <source>
        <dbReference type="SAM" id="Phobius"/>
    </source>
</evidence>
<reference evidence="8" key="2">
    <citation type="submission" date="2021-09" db="EMBL/GenBank/DDBJ databases">
        <authorList>
            <person name="Jia N."/>
            <person name="Wang J."/>
            <person name="Shi W."/>
            <person name="Du L."/>
            <person name="Sun Y."/>
            <person name="Zhan W."/>
            <person name="Jiang J."/>
            <person name="Wang Q."/>
            <person name="Zhang B."/>
            <person name="Ji P."/>
            <person name="Sakyi L.B."/>
            <person name="Cui X."/>
            <person name="Yuan T."/>
            <person name="Jiang B."/>
            <person name="Yang W."/>
            <person name="Lam T.T.-Y."/>
            <person name="Chang Q."/>
            <person name="Ding S."/>
            <person name="Wang X."/>
            <person name="Zhu J."/>
            <person name="Ruan X."/>
            <person name="Zhao L."/>
            <person name="Wei J."/>
            <person name="Que T."/>
            <person name="Du C."/>
            <person name="Cheng J."/>
            <person name="Dai P."/>
            <person name="Han X."/>
            <person name="Huang E."/>
            <person name="Gao Y."/>
            <person name="Liu J."/>
            <person name="Shao H."/>
            <person name="Ye R."/>
            <person name="Li L."/>
            <person name="Wei W."/>
            <person name="Wang X."/>
            <person name="Wang C."/>
            <person name="Huo Q."/>
            <person name="Li W."/>
            <person name="Guo W."/>
            <person name="Chen H."/>
            <person name="Chen S."/>
            <person name="Zhou L."/>
            <person name="Zhou L."/>
            <person name="Ni X."/>
            <person name="Tian J."/>
            <person name="Zhou Y."/>
            <person name="Sheng Y."/>
            <person name="Liu T."/>
            <person name="Pan Y."/>
            <person name="Xia L."/>
            <person name="Li J."/>
            <person name="Zhao F."/>
            <person name="Cao W."/>
        </authorList>
    </citation>
    <scope>NUCLEOTIDE SEQUENCE</scope>
    <source>
        <strain evidence="8">Rsan-2018</strain>
        <tissue evidence="8">Larvae</tissue>
    </source>
</reference>
<gene>
    <name evidence="8" type="ORF">HPB52_023055</name>
</gene>
<feature type="transmembrane region" description="Helical" evidence="7">
    <location>
        <begin position="76"/>
        <end position="98"/>
    </location>
</feature>
<evidence type="ECO:0000256" key="5">
    <source>
        <dbReference type="ARBA" id="ARBA00023136"/>
    </source>
</evidence>
<dbReference type="VEuPathDB" id="VectorBase:RSAN_027163"/>
<keyword evidence="9" id="KW-1185">Reference proteome</keyword>
<feature type="transmembrane region" description="Helical" evidence="7">
    <location>
        <begin position="294"/>
        <end position="318"/>
    </location>
</feature>